<dbReference type="Pfam" id="PF00168">
    <property type="entry name" value="C2"/>
    <property type="match status" value="1"/>
</dbReference>
<dbReference type="SUPFAM" id="SSF49562">
    <property type="entry name" value="C2 domain (Calcium/lipid-binding domain, CaLB)"/>
    <property type="match status" value="1"/>
</dbReference>
<proteinExistence type="predicted"/>
<evidence type="ECO:0000313" key="3">
    <source>
        <dbReference type="EMBL" id="TNN08611.1"/>
    </source>
</evidence>
<keyword evidence="4" id="KW-1185">Reference proteome</keyword>
<feature type="compositionally biased region" description="Low complexity" evidence="1">
    <location>
        <begin position="651"/>
        <end position="666"/>
    </location>
</feature>
<dbReference type="InterPro" id="IPR000008">
    <property type="entry name" value="C2_dom"/>
</dbReference>
<evidence type="ECO:0000259" key="2">
    <source>
        <dbReference type="PROSITE" id="PS50004"/>
    </source>
</evidence>
<dbReference type="InterPro" id="IPR035892">
    <property type="entry name" value="C2_domain_sf"/>
</dbReference>
<accession>A0A4Z2CWK1</accession>
<comment type="caution">
    <text evidence="3">The sequence shown here is derived from an EMBL/GenBank/DDBJ whole genome shotgun (WGS) entry which is preliminary data.</text>
</comment>
<dbReference type="SMART" id="SM00239">
    <property type="entry name" value="C2"/>
    <property type="match status" value="1"/>
</dbReference>
<dbReference type="GO" id="GO:0005634">
    <property type="term" value="C:nucleus"/>
    <property type="evidence" value="ECO:0007669"/>
    <property type="project" value="TreeGrafter"/>
</dbReference>
<dbReference type="Gene3D" id="1.20.900.10">
    <property type="entry name" value="Dbl homology (DH) domain"/>
    <property type="match status" value="1"/>
</dbReference>
<feature type="domain" description="C2" evidence="2">
    <location>
        <begin position="48"/>
        <end position="172"/>
    </location>
</feature>
<sequence>MIPLNSDFSLLSLSNKLCINEVDNQTNAPIDYQNGILAITECYDRLYWQGQLQLALHTTDHCIRIHVIQARYLQVPVDEGYCMFVEIRIAPRHLPHCNTYQLRTKSVPDSTAPVFNEKFSFEISHVAHNDRLYIELYLHQSKSTYENAIFLGGMSFDIYRLKQKFTKISHSTDNSMNVYKASMFSNTHLYETNLKCCTLDHSTISLPSLMNTNDLLKPQWYYLLGQTVCYHRHMSVDDTVKHLTKMGIQQKISSLDSIKLKSKTIPSKLTDVIIPTNKLTTLSSLNVNNNLYLPQLTGFKRMKITIPKSESGYGFTVTHQMTGFDFKQFASTPLNSPSTLQDTIGSNGCDFFPTRKCFRIHSVQEESPADQVGLPVGAYLLGIGNTPLNCSMTLKESIILDICIPDSDKEVKSYCPSRQNSNEELDSLVSSNPQAQINRNMCIDIKNNDMHQFNHNDDSSNRLSYNSCNITTSSTAEHLVTDFSTKANNHFYLPQSVTTTVGSVMLCEECCIDEGILHNDNDNNKNGSLTQRTRMLTLAPPLLNLKWQDVCLNEANRQRAIEALIIKLINVSNDLIYGIKAYRTGLQNISNLQVEDLNRLFHNIVEISYQTCKMKQNLQNGCLPYATSSNISSSPSTSDPVIKQSNKTKSRPSFSLTISSSLSFKNDSSKKDNNNNNIPQSRGLQKRHSFLSKLRRSFASGYSSPFPSGKQGREQFYSEYTEQGKQIERESSYSLSSRSYSLHSSSPPIHGHLDNPGTIVLLSLNSLLSECMDYTNVYPDRLKFIYELRKRYPDLRLFLKNQAMEPGVPILSLFLTLPSEIPRYLLSDLKNIEKFTSDQHKDRPALEKCIQTLSDALTCQPFSNSTTEDIVNLNNLVLKDMSYLSNSQSIENDYQTVQCTPPSPSSAHIQNVNKLKQSPAIGFENSVLNQQKLNGYENSQLAKLMKYILPPLFPYPNDLLTFNPLEWSSIHHHIIYKSYLTCTLCSKQYPDLIVEDTSYRGPVFAYLLNDAILLVVSENDVLDTCRPSCLAYEPILFTSISFQDYEISALSFMLILVNGTTIKFVCSTLEIKLVWKTLIQQQILINNKSS</sequence>
<dbReference type="AlphaFoldDB" id="A0A4Z2CWK1"/>
<protein>
    <recommendedName>
        <fullName evidence="2">C2 domain-containing protein</fullName>
    </recommendedName>
</protein>
<gene>
    <name evidence="3" type="ORF">EWB00_006871</name>
</gene>
<dbReference type="InterPro" id="IPR036034">
    <property type="entry name" value="PDZ_sf"/>
</dbReference>
<evidence type="ECO:0000313" key="4">
    <source>
        <dbReference type="Proteomes" id="UP000311919"/>
    </source>
</evidence>
<dbReference type="InterPro" id="IPR035899">
    <property type="entry name" value="DBL_dom_sf"/>
</dbReference>
<dbReference type="PANTHER" id="PTHR46848">
    <property type="entry name" value="REGULATOR OF G-PROTEIN SIGNALING 3"/>
    <property type="match status" value="1"/>
</dbReference>
<reference evidence="3 4" key="1">
    <citation type="submission" date="2019-03" db="EMBL/GenBank/DDBJ databases">
        <title>An improved genome assembly of the fluke Schistosoma japonicum.</title>
        <authorList>
            <person name="Hu W."/>
            <person name="Luo F."/>
            <person name="Yin M."/>
            <person name="Mo X."/>
            <person name="Sun C."/>
            <person name="Wu Q."/>
            <person name="Zhu B."/>
            <person name="Xiang M."/>
            <person name="Wang J."/>
            <person name="Wang Y."/>
            <person name="Zhang T."/>
            <person name="Xu B."/>
            <person name="Zheng H."/>
            <person name="Feng Z."/>
        </authorList>
    </citation>
    <scope>NUCLEOTIDE SEQUENCE [LARGE SCALE GENOMIC DNA]</scope>
    <source>
        <strain evidence="3">HuSjv2</strain>
        <tissue evidence="3">Worms</tissue>
    </source>
</reference>
<dbReference type="SUPFAM" id="SSF50156">
    <property type="entry name" value="PDZ domain-like"/>
    <property type="match status" value="1"/>
</dbReference>
<evidence type="ECO:0000256" key="1">
    <source>
        <dbReference type="SAM" id="MobiDB-lite"/>
    </source>
</evidence>
<dbReference type="Gene3D" id="2.60.40.150">
    <property type="entry name" value="C2 domain"/>
    <property type="match status" value="1"/>
</dbReference>
<dbReference type="GO" id="GO:0005886">
    <property type="term" value="C:plasma membrane"/>
    <property type="evidence" value="ECO:0007669"/>
    <property type="project" value="TreeGrafter"/>
</dbReference>
<name>A0A4Z2CWK1_SCHJA</name>
<dbReference type="SUPFAM" id="SSF48065">
    <property type="entry name" value="DBL homology domain (DH-domain)"/>
    <property type="match status" value="1"/>
</dbReference>
<dbReference type="EMBL" id="SKCS01000405">
    <property type="protein sequence ID" value="TNN08611.1"/>
    <property type="molecule type" value="Genomic_DNA"/>
</dbReference>
<feature type="compositionally biased region" description="Low complexity" evidence="1">
    <location>
        <begin position="629"/>
        <end position="638"/>
    </location>
</feature>
<dbReference type="PROSITE" id="PS50004">
    <property type="entry name" value="C2"/>
    <property type="match status" value="1"/>
</dbReference>
<organism evidence="3 4">
    <name type="scientific">Schistosoma japonicum</name>
    <name type="common">Blood fluke</name>
    <dbReference type="NCBI Taxonomy" id="6182"/>
    <lineage>
        <taxon>Eukaryota</taxon>
        <taxon>Metazoa</taxon>
        <taxon>Spiralia</taxon>
        <taxon>Lophotrochozoa</taxon>
        <taxon>Platyhelminthes</taxon>
        <taxon>Trematoda</taxon>
        <taxon>Digenea</taxon>
        <taxon>Strigeidida</taxon>
        <taxon>Schistosomatoidea</taxon>
        <taxon>Schistosomatidae</taxon>
        <taxon>Schistosoma</taxon>
    </lineage>
</organism>
<dbReference type="OrthoDB" id="6249775at2759"/>
<dbReference type="PANTHER" id="PTHR46848:SF1">
    <property type="entry name" value="REGULATOR OF G-PROTEIN SIGNALING 3"/>
    <property type="match status" value="1"/>
</dbReference>
<dbReference type="Proteomes" id="UP000311919">
    <property type="component" value="Unassembled WGS sequence"/>
</dbReference>
<feature type="region of interest" description="Disordered" evidence="1">
    <location>
        <begin position="629"/>
        <end position="686"/>
    </location>
</feature>